<reference evidence="1 2" key="1">
    <citation type="journal article" date="2019" name="Commun. Biol.">
        <title>The bagworm genome reveals a unique fibroin gene that provides high tensile strength.</title>
        <authorList>
            <person name="Kono N."/>
            <person name="Nakamura H."/>
            <person name="Ohtoshi R."/>
            <person name="Tomita M."/>
            <person name="Numata K."/>
            <person name="Arakawa K."/>
        </authorList>
    </citation>
    <scope>NUCLEOTIDE SEQUENCE [LARGE SCALE GENOMIC DNA]</scope>
</reference>
<accession>A0A4C1T5B9</accession>
<gene>
    <name evidence="1" type="ORF">EVAR_7339_1</name>
</gene>
<keyword evidence="2" id="KW-1185">Reference proteome</keyword>
<name>A0A4C1T5B9_EUMVA</name>
<sequence>MAGNDFCNPVSGKMWRFHVLCPFAIGDRRFAFGTSTRNTPFESLQIFAYYPYASIDDNEMYYVYAPLSELSRWAVKLRAHKSRLTLFLIYEVTYCRNYMTPGVRKVFTNKEKNRSSAYQATRSARFCRRPSQYADLEGDFLFDTTNLLFQFTSQLSNAEANLTANASDQLATYHTLAEHEREVAASAVAFHIVSESSGGPPLRYPIPF</sequence>
<dbReference type="Proteomes" id="UP000299102">
    <property type="component" value="Unassembled WGS sequence"/>
</dbReference>
<protein>
    <submittedName>
        <fullName evidence="1">Uncharacterized protein</fullName>
    </submittedName>
</protein>
<evidence type="ECO:0000313" key="1">
    <source>
        <dbReference type="EMBL" id="GBP08760.1"/>
    </source>
</evidence>
<evidence type="ECO:0000313" key="2">
    <source>
        <dbReference type="Proteomes" id="UP000299102"/>
    </source>
</evidence>
<dbReference type="AlphaFoldDB" id="A0A4C1T5B9"/>
<comment type="caution">
    <text evidence="1">The sequence shown here is derived from an EMBL/GenBank/DDBJ whole genome shotgun (WGS) entry which is preliminary data.</text>
</comment>
<proteinExistence type="predicted"/>
<organism evidence="1 2">
    <name type="scientific">Eumeta variegata</name>
    <name type="common">Bagworm moth</name>
    <name type="synonym">Eumeta japonica</name>
    <dbReference type="NCBI Taxonomy" id="151549"/>
    <lineage>
        <taxon>Eukaryota</taxon>
        <taxon>Metazoa</taxon>
        <taxon>Ecdysozoa</taxon>
        <taxon>Arthropoda</taxon>
        <taxon>Hexapoda</taxon>
        <taxon>Insecta</taxon>
        <taxon>Pterygota</taxon>
        <taxon>Neoptera</taxon>
        <taxon>Endopterygota</taxon>
        <taxon>Lepidoptera</taxon>
        <taxon>Glossata</taxon>
        <taxon>Ditrysia</taxon>
        <taxon>Tineoidea</taxon>
        <taxon>Psychidae</taxon>
        <taxon>Oiketicinae</taxon>
        <taxon>Eumeta</taxon>
    </lineage>
</organism>
<dbReference type="EMBL" id="BGZK01000032">
    <property type="protein sequence ID" value="GBP08760.1"/>
    <property type="molecule type" value="Genomic_DNA"/>
</dbReference>